<name>A0A098S415_9BACT</name>
<comment type="caution">
    <text evidence="5">The sequence shown here is derived from an EMBL/GenBank/DDBJ whole genome shotgun (WGS) entry which is preliminary data.</text>
</comment>
<dbReference type="AlphaFoldDB" id="A0A098S415"/>
<reference evidence="5 6" key="1">
    <citation type="journal article" date="2014" name="Int. J. Syst. Evol. Microbiol.">
        <title>Phaeodactylibacter xiamenensis gen. nov., sp. nov., a member of the family Saprospiraceae isolated from the marine alga Phaeodactylum tricornutum.</title>
        <authorList>
            <person name="Chen Z.Jr."/>
            <person name="Lei X."/>
            <person name="Lai Q."/>
            <person name="Li Y."/>
            <person name="Zhang B."/>
            <person name="Zhang J."/>
            <person name="Zhang H."/>
            <person name="Yang L."/>
            <person name="Zheng W."/>
            <person name="Tian Y."/>
            <person name="Yu Z."/>
            <person name="Xu H.Jr."/>
            <person name="Zheng T."/>
        </authorList>
    </citation>
    <scope>NUCLEOTIDE SEQUENCE [LARGE SCALE GENOMIC DNA]</scope>
    <source>
        <strain evidence="5 6">KD52</strain>
    </source>
</reference>
<organism evidence="5 6">
    <name type="scientific">Phaeodactylibacter xiamenensis</name>
    <dbReference type="NCBI Taxonomy" id="1524460"/>
    <lineage>
        <taxon>Bacteria</taxon>
        <taxon>Pseudomonadati</taxon>
        <taxon>Bacteroidota</taxon>
        <taxon>Saprospiria</taxon>
        <taxon>Saprospirales</taxon>
        <taxon>Haliscomenobacteraceae</taxon>
        <taxon>Phaeodactylibacter</taxon>
    </lineage>
</organism>
<evidence type="ECO:0000256" key="3">
    <source>
        <dbReference type="SAM" id="SignalP"/>
    </source>
</evidence>
<feature type="coiled-coil region" evidence="1">
    <location>
        <begin position="160"/>
        <end position="203"/>
    </location>
</feature>
<feature type="coiled-coil region" evidence="1">
    <location>
        <begin position="65"/>
        <end position="99"/>
    </location>
</feature>
<dbReference type="RefSeq" id="WP_044224756.1">
    <property type="nucleotide sequence ID" value="NZ_JBKAGJ010000025.1"/>
</dbReference>
<dbReference type="Pfam" id="PF14257">
    <property type="entry name" value="DUF4349"/>
    <property type="match status" value="1"/>
</dbReference>
<keyword evidence="2" id="KW-0812">Transmembrane</keyword>
<dbReference type="STRING" id="1524460.IX84_20715"/>
<feature type="signal peptide" evidence="3">
    <location>
        <begin position="1"/>
        <end position="20"/>
    </location>
</feature>
<dbReference type="Gene3D" id="1.10.287.1490">
    <property type="match status" value="1"/>
</dbReference>
<keyword evidence="2" id="KW-1133">Transmembrane helix</keyword>
<feature type="domain" description="DUF4349" evidence="4">
    <location>
        <begin position="61"/>
        <end position="266"/>
    </location>
</feature>
<evidence type="ECO:0000313" key="5">
    <source>
        <dbReference type="EMBL" id="KGE86578.1"/>
    </source>
</evidence>
<protein>
    <recommendedName>
        <fullName evidence="4">DUF4349 domain-containing protein</fullName>
    </recommendedName>
</protein>
<sequence>MKMTLRTLIPLFVLAFSAMACDGRSGSSDYSYAMEEAQAIPDQTTEAKSGGGPGEAVPEKKVIRTARLRMEVADYEEAIRKAKQVITAFEAEITSEEERQYGQQLENQLVIRLAPAQLDSMLNALEGLALQIDSRSVNAEDVTRQYVDLETRLASKRAVIARYQELLAEARNVNDVLAVENNLRQVIEEVESMEAQFRYLKQQVDRSTIYLTLYETSSAGIAQRSFGSKIAMAFADGWGLLKNLVLGAITAWPVLILLALLIWWWRRRRSKR</sequence>
<evidence type="ECO:0000259" key="4">
    <source>
        <dbReference type="Pfam" id="PF14257"/>
    </source>
</evidence>
<feature type="transmembrane region" description="Helical" evidence="2">
    <location>
        <begin position="244"/>
        <end position="265"/>
    </location>
</feature>
<keyword evidence="3" id="KW-0732">Signal</keyword>
<dbReference type="InterPro" id="IPR025645">
    <property type="entry name" value="DUF4349"/>
</dbReference>
<dbReference type="PROSITE" id="PS51257">
    <property type="entry name" value="PROKAR_LIPOPROTEIN"/>
    <property type="match status" value="1"/>
</dbReference>
<dbReference type="Proteomes" id="UP000029736">
    <property type="component" value="Unassembled WGS sequence"/>
</dbReference>
<evidence type="ECO:0000313" key="6">
    <source>
        <dbReference type="Proteomes" id="UP000029736"/>
    </source>
</evidence>
<evidence type="ECO:0000256" key="1">
    <source>
        <dbReference type="SAM" id="Coils"/>
    </source>
</evidence>
<accession>A0A098S415</accession>
<feature type="chain" id="PRO_5001939845" description="DUF4349 domain-containing protein" evidence="3">
    <location>
        <begin position="21"/>
        <end position="272"/>
    </location>
</feature>
<proteinExistence type="predicted"/>
<gene>
    <name evidence="5" type="ORF">IX84_20715</name>
</gene>
<dbReference type="OrthoDB" id="5381491at2"/>
<keyword evidence="1" id="KW-0175">Coiled coil</keyword>
<keyword evidence="6" id="KW-1185">Reference proteome</keyword>
<dbReference type="EMBL" id="JPOS01000077">
    <property type="protein sequence ID" value="KGE86578.1"/>
    <property type="molecule type" value="Genomic_DNA"/>
</dbReference>
<keyword evidence="2" id="KW-0472">Membrane</keyword>
<evidence type="ECO:0000256" key="2">
    <source>
        <dbReference type="SAM" id="Phobius"/>
    </source>
</evidence>